<protein>
    <recommendedName>
        <fullName evidence="1">DUF6591 domain-containing protein</fullName>
    </recommendedName>
</protein>
<dbReference type="PROSITE" id="PS51257">
    <property type="entry name" value="PROKAR_LIPOPROTEIN"/>
    <property type="match status" value="1"/>
</dbReference>
<name>A0A930XVI1_9FLAO</name>
<feature type="domain" description="DUF6591" evidence="1">
    <location>
        <begin position="29"/>
        <end position="129"/>
    </location>
</feature>
<dbReference type="InterPro" id="IPR046526">
    <property type="entry name" value="DUF6591"/>
</dbReference>
<dbReference type="Pfam" id="PF20234">
    <property type="entry name" value="DUF6591"/>
    <property type="match status" value="1"/>
</dbReference>
<dbReference type="EMBL" id="JADHEC010000011">
    <property type="protein sequence ID" value="MBF2708331.1"/>
    <property type="molecule type" value="Genomic_DNA"/>
</dbReference>
<dbReference type="Proteomes" id="UP000646211">
    <property type="component" value="Unassembled WGS sequence"/>
</dbReference>
<reference evidence="2" key="1">
    <citation type="submission" date="2020-11" db="EMBL/GenBank/DDBJ databases">
        <title>Genome of Flavobacterium soyangense.</title>
        <authorList>
            <person name="Liu Q."/>
            <person name="Xin Y.-H."/>
        </authorList>
    </citation>
    <scope>NUCLEOTIDE SEQUENCE</scope>
    <source>
        <strain evidence="2">CGMCC 1.13493</strain>
    </source>
</reference>
<dbReference type="RefSeq" id="WP_194311589.1">
    <property type="nucleotide sequence ID" value="NZ_JADHEC010000011.1"/>
</dbReference>
<evidence type="ECO:0000313" key="2">
    <source>
        <dbReference type="EMBL" id="MBF2708331.1"/>
    </source>
</evidence>
<evidence type="ECO:0000259" key="1">
    <source>
        <dbReference type="Pfam" id="PF20234"/>
    </source>
</evidence>
<proteinExistence type="predicted"/>
<accession>A0A930XVI1</accession>
<dbReference type="AlphaFoldDB" id="A0A930XVI1"/>
<evidence type="ECO:0000313" key="3">
    <source>
        <dbReference type="Proteomes" id="UP000646211"/>
    </source>
</evidence>
<keyword evidence="3" id="KW-1185">Reference proteome</keyword>
<comment type="caution">
    <text evidence="2">The sequence shown here is derived from an EMBL/GenBank/DDBJ whole genome shotgun (WGS) entry which is preliminary data.</text>
</comment>
<gene>
    <name evidence="2" type="ORF">IR213_06980</name>
</gene>
<sequence>MKKLIVLSCALFLLVSCKKSVENVEEPIVGTESIDTSAVAETTLENTEITSTGSQDYDKMLDDYEEYVVEYVKFYKKAMKGDTDALSEYPAMMEKATELQKSMQEAQGNDQLSMEQITRMSKIQTKMLQAMQ</sequence>
<organism evidence="2 3">
    <name type="scientific">Flavobacterium soyangense</name>
    <dbReference type="NCBI Taxonomy" id="2023265"/>
    <lineage>
        <taxon>Bacteria</taxon>
        <taxon>Pseudomonadati</taxon>
        <taxon>Bacteroidota</taxon>
        <taxon>Flavobacteriia</taxon>
        <taxon>Flavobacteriales</taxon>
        <taxon>Flavobacteriaceae</taxon>
        <taxon>Flavobacterium</taxon>
    </lineage>
</organism>